<dbReference type="OrthoDB" id="5244857at2759"/>
<feature type="region of interest" description="Disordered" evidence="1">
    <location>
        <begin position="786"/>
        <end position="825"/>
    </location>
</feature>
<organism evidence="2 3">
    <name type="scientific">Fusarium redolens</name>
    <dbReference type="NCBI Taxonomy" id="48865"/>
    <lineage>
        <taxon>Eukaryota</taxon>
        <taxon>Fungi</taxon>
        <taxon>Dikarya</taxon>
        <taxon>Ascomycota</taxon>
        <taxon>Pezizomycotina</taxon>
        <taxon>Sordariomycetes</taxon>
        <taxon>Hypocreomycetidae</taxon>
        <taxon>Hypocreales</taxon>
        <taxon>Nectriaceae</taxon>
        <taxon>Fusarium</taxon>
        <taxon>Fusarium redolens species complex</taxon>
    </lineage>
</organism>
<feature type="compositionally biased region" description="Basic and acidic residues" evidence="1">
    <location>
        <begin position="802"/>
        <end position="825"/>
    </location>
</feature>
<dbReference type="EMBL" id="JAGMUX010000001">
    <property type="protein sequence ID" value="KAH7269304.1"/>
    <property type="molecule type" value="Genomic_DNA"/>
</dbReference>
<protein>
    <submittedName>
        <fullName evidence="2">Uncharacterized protein</fullName>
    </submittedName>
</protein>
<dbReference type="Proteomes" id="UP000720189">
    <property type="component" value="Unassembled WGS sequence"/>
</dbReference>
<feature type="compositionally biased region" description="Polar residues" evidence="1">
    <location>
        <begin position="166"/>
        <end position="183"/>
    </location>
</feature>
<feature type="compositionally biased region" description="Basic and acidic residues" evidence="1">
    <location>
        <begin position="18"/>
        <end position="31"/>
    </location>
</feature>
<name>A0A9P9R894_FUSRE</name>
<keyword evidence="3" id="KW-1185">Reference proteome</keyword>
<feature type="compositionally biased region" description="Basic residues" evidence="1">
    <location>
        <begin position="299"/>
        <end position="310"/>
    </location>
</feature>
<sequence length="825" mass="90827">MPGLIRRLITPQRSLPNIRDRDRGRDRHEDLTDSCEDLSSCCAKKSSQRKSNKAKSRLPVPKKGATPVTIQRIPDVHRVANAAPPLPTPRLRAPSISSSRCEGRNAALEALTGNDPTNRWPAPVLCPSEHGQAHPHSYHHSHSSQSSRYLRPPRSRNGPLGPVHVNDNSTHLARTSPKTSILSLSDHGADGYEAGPTTWQPAQPMYDGQSLGSSSDSVDRLFRETDEAFKALGSALRETQRASQLSVLPSPPSPPGIPNFHKHSKSMPLPTGFQKHSRWRREDSPSASSQRSSPDRRTSVVKKPQRKKHSLVGTSFSKAAIRTPRWTLSENVTDILTGQRFRRIEADEMLTPDRIEALRKKREAAQQLDDERTTTRERYSIDSVRSAESDNSETDVEPFHLDELASRIRARQALENPAVSVEVTPPAPELTPDLNIVSRDVSKQASGEGEDESIASTKDKSDASPEASPQVPVKNPARFGAEASQKLPSIPEVMVAATAKDEANIEPPASSPATEATNMKMEENDEYFYLKSTPYTLTKPSFRHGPITLAKAEVGKGVKTMDDTLDWTAFQMAILGGAGDFLQDMSSEEDTKQVEEITSWFDTFGFETYGVLIPEDVPEPEPVAVSVSEHTPSMRSSGHSTLSSTPSTIDTDIDLPIPVGAEFPSGFWNAPAPGQTLDKAKFYNSTGLKRWVGEGRPKRPSSHSSEDSLPPSPMMPLVVHMGAGEADIPDTVPMGYNLGHDLPDFLKWEAENVYASEFKDVASYEDRRAREALVAAQQARRAAAVAAAQQSQADMEGVHQVLQERERDDDVRRVRDERIGVSRRR</sequence>
<reference evidence="2" key="1">
    <citation type="journal article" date="2021" name="Nat. Commun.">
        <title>Genetic determinants of endophytism in the Arabidopsis root mycobiome.</title>
        <authorList>
            <person name="Mesny F."/>
            <person name="Miyauchi S."/>
            <person name="Thiergart T."/>
            <person name="Pickel B."/>
            <person name="Atanasova L."/>
            <person name="Karlsson M."/>
            <person name="Huettel B."/>
            <person name="Barry K.W."/>
            <person name="Haridas S."/>
            <person name="Chen C."/>
            <person name="Bauer D."/>
            <person name="Andreopoulos W."/>
            <person name="Pangilinan J."/>
            <person name="LaButti K."/>
            <person name="Riley R."/>
            <person name="Lipzen A."/>
            <person name="Clum A."/>
            <person name="Drula E."/>
            <person name="Henrissat B."/>
            <person name="Kohler A."/>
            <person name="Grigoriev I.V."/>
            <person name="Martin F.M."/>
            <person name="Hacquard S."/>
        </authorList>
    </citation>
    <scope>NUCLEOTIDE SEQUENCE</scope>
    <source>
        <strain evidence="2">MPI-CAGE-AT-0023</strain>
    </source>
</reference>
<feature type="region of interest" description="Disordered" evidence="1">
    <location>
        <begin position="628"/>
        <end position="649"/>
    </location>
</feature>
<feature type="region of interest" description="Disordered" evidence="1">
    <location>
        <begin position="123"/>
        <end position="217"/>
    </location>
</feature>
<feature type="region of interest" description="Disordered" evidence="1">
    <location>
        <begin position="418"/>
        <end position="477"/>
    </location>
</feature>
<feature type="compositionally biased region" description="Low complexity" evidence="1">
    <location>
        <begin position="628"/>
        <end position="648"/>
    </location>
</feature>
<accession>A0A9P9R894</accession>
<evidence type="ECO:0000256" key="1">
    <source>
        <dbReference type="SAM" id="MobiDB-lite"/>
    </source>
</evidence>
<feature type="region of interest" description="Disordered" evidence="1">
    <location>
        <begin position="80"/>
        <end position="99"/>
    </location>
</feature>
<evidence type="ECO:0000313" key="3">
    <source>
        <dbReference type="Proteomes" id="UP000720189"/>
    </source>
</evidence>
<feature type="region of interest" description="Disordered" evidence="1">
    <location>
        <begin position="240"/>
        <end position="316"/>
    </location>
</feature>
<dbReference type="GeneID" id="70228288"/>
<feature type="compositionally biased region" description="Basic residues" evidence="1">
    <location>
        <begin position="46"/>
        <end position="56"/>
    </location>
</feature>
<feature type="region of interest" description="Disordered" evidence="1">
    <location>
        <begin position="691"/>
        <end position="714"/>
    </location>
</feature>
<proteinExistence type="predicted"/>
<gene>
    <name evidence="2" type="ORF">BKA55DRAFT_682391</name>
</gene>
<evidence type="ECO:0000313" key="2">
    <source>
        <dbReference type="EMBL" id="KAH7269304.1"/>
    </source>
</evidence>
<comment type="caution">
    <text evidence="2">The sequence shown here is derived from an EMBL/GenBank/DDBJ whole genome shotgun (WGS) entry which is preliminary data.</text>
</comment>
<dbReference type="RefSeq" id="XP_046056072.1">
    <property type="nucleotide sequence ID" value="XM_046198334.1"/>
</dbReference>
<dbReference type="AlphaFoldDB" id="A0A9P9R894"/>
<feature type="region of interest" description="Disordered" evidence="1">
    <location>
        <begin position="1"/>
        <end position="68"/>
    </location>
</feature>